<dbReference type="AlphaFoldDB" id="T2GBR2"/>
<evidence type="ECO:0000256" key="1">
    <source>
        <dbReference type="ARBA" id="ARBA00004651"/>
    </source>
</evidence>
<dbReference type="PANTHER" id="PTHR32309:SF31">
    <property type="entry name" value="CAPSULAR EXOPOLYSACCHARIDE FAMILY"/>
    <property type="match status" value="1"/>
</dbReference>
<accession>T2GBR2</accession>
<organism evidence="9 10">
    <name type="scientific">Megalodesulfovibrio gigas (strain ATCC 19364 / DSM 1382 / NCIMB 9332 / VKM B-1759)</name>
    <name type="common">Desulfovibrio gigas</name>
    <dbReference type="NCBI Taxonomy" id="1121448"/>
    <lineage>
        <taxon>Bacteria</taxon>
        <taxon>Pseudomonadati</taxon>
        <taxon>Thermodesulfobacteriota</taxon>
        <taxon>Desulfovibrionia</taxon>
        <taxon>Desulfovibrionales</taxon>
        <taxon>Desulfovibrionaceae</taxon>
        <taxon>Megalodesulfovibrio</taxon>
    </lineage>
</organism>
<dbReference type="STRING" id="1121448.DGI_1961"/>
<dbReference type="InterPro" id="IPR003856">
    <property type="entry name" value="LPS_length_determ_N"/>
</dbReference>
<dbReference type="HOGENOM" id="CLU_513739_0_0_7"/>
<evidence type="ECO:0000256" key="6">
    <source>
        <dbReference type="SAM" id="Coils"/>
    </source>
</evidence>
<keyword evidence="5 7" id="KW-0472">Membrane</keyword>
<dbReference type="KEGG" id="dgg:DGI_1961"/>
<protein>
    <submittedName>
        <fullName evidence="9">Putative lipopolysaccharide biosynthesis protein</fullName>
    </submittedName>
</protein>
<evidence type="ECO:0000259" key="8">
    <source>
        <dbReference type="Pfam" id="PF02706"/>
    </source>
</evidence>
<gene>
    <name evidence="9" type="ORF">DGI_1961</name>
</gene>
<evidence type="ECO:0000256" key="4">
    <source>
        <dbReference type="ARBA" id="ARBA00022989"/>
    </source>
</evidence>
<reference evidence="9 10" key="1">
    <citation type="journal article" date="2013" name="J. Bacteriol.">
        <title>Roles of HynAB and Ech, the only two hydrogenases found in the model sulfate reducer Desulfovibrio gigas.</title>
        <authorList>
            <person name="Morais-Silva F.O."/>
            <person name="Santos C.I."/>
            <person name="Rodrigues R."/>
            <person name="Pereira I.A."/>
            <person name="Rodrigues-Pousada C."/>
        </authorList>
    </citation>
    <scope>NUCLEOTIDE SEQUENCE [LARGE SCALE GENOMIC DNA]</scope>
    <source>
        <strain evidence="10">ATCC 19364 / DSM 1382 / NCIMB 9332 / VKM B-1759</strain>
    </source>
</reference>
<sequence>MIRTEDYMREFVQICFAQKRIIIGTTILFTLAAAVIWQFYPPTFAADGSLLVKGNRVQVDPGTLENVQARVMEITMRELNTEKEMLLSPDVVGETIKRMAEQQLFFTEADTKGDALKEQVGRVQGGLTTEILPETSVLKVRYMDKNPQRALKILENLFIQYIGFHTGVYSPASAEGFFNETAKGFDTELKAKEDLLVQLARDGNTANPIQEIESNMQLRRMLEQQLDTTRSLWIEKDLFVKHLRDVLASQEVQFYAFIENESIRLLGEKVQTLVLERGQLLRIYSETSEKVRRVDEHVKSAYAALKSEVVDYTTNQETQLNTLRDQIESLEVRLEEINTRNLTLQETVIANQRVQREADLLKLSYDTFARRREEARISGSGGDTLFSVSVLSRPFFTGAPVFPRSNLLFVGALVGLITGFSLGFLREYFDHTFKKPEDVAKFADLPTIMSIPNWNVK</sequence>
<evidence type="ECO:0000313" key="9">
    <source>
        <dbReference type="EMBL" id="AGW13738.1"/>
    </source>
</evidence>
<evidence type="ECO:0000313" key="10">
    <source>
        <dbReference type="Proteomes" id="UP000016587"/>
    </source>
</evidence>
<comment type="subcellular location">
    <subcellularLocation>
        <location evidence="1">Cell membrane</location>
        <topology evidence="1">Multi-pass membrane protein</topology>
    </subcellularLocation>
</comment>
<keyword evidence="2" id="KW-1003">Cell membrane</keyword>
<feature type="domain" description="Polysaccharide chain length determinant N-terminal" evidence="8">
    <location>
        <begin position="10"/>
        <end position="97"/>
    </location>
</feature>
<evidence type="ECO:0000256" key="7">
    <source>
        <dbReference type="SAM" id="Phobius"/>
    </source>
</evidence>
<name>T2GBR2_MEGG1</name>
<dbReference type="Pfam" id="PF02706">
    <property type="entry name" value="Wzz"/>
    <property type="match status" value="1"/>
</dbReference>
<feature type="transmembrane region" description="Helical" evidence="7">
    <location>
        <begin position="407"/>
        <end position="425"/>
    </location>
</feature>
<dbReference type="RefSeq" id="WP_021760626.1">
    <property type="nucleotide sequence ID" value="NC_022444.1"/>
</dbReference>
<keyword evidence="6" id="KW-0175">Coiled coil</keyword>
<feature type="coiled-coil region" evidence="6">
    <location>
        <begin position="313"/>
        <end position="347"/>
    </location>
</feature>
<dbReference type="eggNOG" id="COG3206">
    <property type="taxonomic scope" value="Bacteria"/>
</dbReference>
<dbReference type="InterPro" id="IPR050445">
    <property type="entry name" value="Bact_polysacc_biosynth/exp"/>
</dbReference>
<dbReference type="EMBL" id="CP006585">
    <property type="protein sequence ID" value="AGW13738.1"/>
    <property type="molecule type" value="Genomic_DNA"/>
</dbReference>
<keyword evidence="3 7" id="KW-0812">Transmembrane</keyword>
<proteinExistence type="predicted"/>
<dbReference type="OrthoDB" id="2360475at2"/>
<keyword evidence="4 7" id="KW-1133">Transmembrane helix</keyword>
<dbReference type="GO" id="GO:0005886">
    <property type="term" value="C:plasma membrane"/>
    <property type="evidence" value="ECO:0007669"/>
    <property type="project" value="UniProtKB-SubCell"/>
</dbReference>
<reference evidence="10" key="2">
    <citation type="submission" date="2013-07" db="EMBL/GenBank/DDBJ databases">
        <authorList>
            <person name="Morais-Silva F.O."/>
            <person name="Rezende A.M."/>
            <person name="Pimentel C."/>
            <person name="Resende D.M."/>
            <person name="Santos C.I."/>
            <person name="Clemente C."/>
            <person name="de Oliveira L.M."/>
            <person name="da Silva S.M."/>
            <person name="Costa D.A."/>
            <person name="Varela-Raposo A."/>
            <person name="Horacio E.C.A."/>
            <person name="Matos M."/>
            <person name="Flores O."/>
            <person name="Ruiz J.C."/>
            <person name="Rodrigues-Pousada C."/>
        </authorList>
    </citation>
    <scope>NUCLEOTIDE SEQUENCE [LARGE SCALE GENOMIC DNA]</scope>
    <source>
        <strain evidence="10">ATCC 19364 / DSM 1382 / NCIMB 9332 / VKM B-1759</strain>
    </source>
</reference>
<dbReference type="PATRIC" id="fig|1121448.10.peg.1919"/>
<evidence type="ECO:0000256" key="3">
    <source>
        <dbReference type="ARBA" id="ARBA00022692"/>
    </source>
</evidence>
<evidence type="ECO:0000256" key="5">
    <source>
        <dbReference type="ARBA" id="ARBA00023136"/>
    </source>
</evidence>
<keyword evidence="10" id="KW-1185">Reference proteome</keyword>
<evidence type="ECO:0000256" key="2">
    <source>
        <dbReference type="ARBA" id="ARBA00022475"/>
    </source>
</evidence>
<feature type="transmembrane region" description="Helical" evidence="7">
    <location>
        <begin position="21"/>
        <end position="40"/>
    </location>
</feature>
<dbReference type="PANTHER" id="PTHR32309">
    <property type="entry name" value="TYROSINE-PROTEIN KINASE"/>
    <property type="match status" value="1"/>
</dbReference>
<dbReference type="Proteomes" id="UP000016587">
    <property type="component" value="Chromosome"/>
</dbReference>